<gene>
    <name evidence="1" type="ORF">SAMN04488112_12020</name>
</gene>
<keyword evidence="2" id="KW-1185">Reference proteome</keyword>
<dbReference type="STRING" id="1236220.SAMN04488112_12020"/>
<sequence length="159" mass="18169">MSCSRKNILSNGSFQKVLSPWRGRKIRLIANPVRRGDTSVAMKAGSLLYQNVQKPLNTDCSYYLFFRIFNNRRKSNPPQLFATVAYLDGRNRLLRITPLLVEPPYPRTPHFTSYFAIVSPPPTYARTLSVIFSLRRGSVLVDYISVSARDLSRRASHMS</sequence>
<protein>
    <submittedName>
        <fullName evidence="1">Uncharacterized protein</fullName>
    </submittedName>
</protein>
<organism evidence="1 2">
    <name type="scientific">Melghirimyces thermohalophilus</name>
    <dbReference type="NCBI Taxonomy" id="1236220"/>
    <lineage>
        <taxon>Bacteria</taxon>
        <taxon>Bacillati</taxon>
        <taxon>Bacillota</taxon>
        <taxon>Bacilli</taxon>
        <taxon>Bacillales</taxon>
        <taxon>Thermoactinomycetaceae</taxon>
        <taxon>Melghirimyces</taxon>
    </lineage>
</organism>
<dbReference type="AlphaFoldDB" id="A0A1G6Q753"/>
<reference evidence="1 2" key="1">
    <citation type="submission" date="2016-10" db="EMBL/GenBank/DDBJ databases">
        <authorList>
            <person name="de Groot N.N."/>
        </authorList>
    </citation>
    <scope>NUCLEOTIDE SEQUENCE [LARGE SCALE GENOMIC DNA]</scope>
    <source>
        <strain evidence="1 2">DSM 45514</strain>
    </source>
</reference>
<evidence type="ECO:0000313" key="1">
    <source>
        <dbReference type="EMBL" id="SDC88302.1"/>
    </source>
</evidence>
<accession>A0A1G6Q753</accession>
<dbReference type="Proteomes" id="UP000199387">
    <property type="component" value="Unassembled WGS sequence"/>
</dbReference>
<name>A0A1G6Q753_9BACL</name>
<evidence type="ECO:0000313" key="2">
    <source>
        <dbReference type="Proteomes" id="UP000199387"/>
    </source>
</evidence>
<proteinExistence type="predicted"/>
<dbReference type="EMBL" id="FMZA01000020">
    <property type="protein sequence ID" value="SDC88302.1"/>
    <property type="molecule type" value="Genomic_DNA"/>
</dbReference>